<protein>
    <submittedName>
        <fullName evidence="4">Thioesterase</fullName>
    </submittedName>
</protein>
<dbReference type="AlphaFoldDB" id="A0A919DH63"/>
<dbReference type="Proteomes" id="UP000608024">
    <property type="component" value="Unassembled WGS sequence"/>
</dbReference>
<dbReference type="Pfam" id="PF00975">
    <property type="entry name" value="Thioesterase"/>
    <property type="match status" value="1"/>
</dbReference>
<organism evidence="4 5">
    <name type="scientific">Streptomyces longispororuber</name>
    <dbReference type="NCBI Taxonomy" id="68230"/>
    <lineage>
        <taxon>Bacteria</taxon>
        <taxon>Bacillati</taxon>
        <taxon>Actinomycetota</taxon>
        <taxon>Actinomycetes</taxon>
        <taxon>Kitasatosporales</taxon>
        <taxon>Streptomycetaceae</taxon>
        <taxon>Streptomyces</taxon>
    </lineage>
</organism>
<reference evidence="4" key="2">
    <citation type="submission" date="2020-09" db="EMBL/GenBank/DDBJ databases">
        <authorList>
            <person name="Sun Q."/>
            <person name="Ohkuma M."/>
        </authorList>
    </citation>
    <scope>NUCLEOTIDE SEQUENCE</scope>
    <source>
        <strain evidence="4">JCM 4784</strain>
    </source>
</reference>
<name>A0A919DH63_9ACTN</name>
<dbReference type="PANTHER" id="PTHR11487">
    <property type="entry name" value="THIOESTERASE"/>
    <property type="match status" value="1"/>
</dbReference>
<comment type="caution">
    <text evidence="4">The sequence shown here is derived from an EMBL/GenBank/DDBJ whole genome shotgun (WGS) entry which is preliminary data.</text>
</comment>
<dbReference type="GO" id="GO:0008610">
    <property type="term" value="P:lipid biosynthetic process"/>
    <property type="evidence" value="ECO:0007669"/>
    <property type="project" value="TreeGrafter"/>
</dbReference>
<sequence>MNGVRDTTVVPLHRAPDAGRTLVGLSFFGGGTAAYRPWTTSMPAGTDLVVLCYPGREGRFTEPFARDWDELADGVTRALAAAGLGPYVLFGHSMSGWLAFDVAARLERAGAPGPDALVLSSCNAPDRGLTDAERFPALQDDDDRILDWMGTYGLLPPHVRDDDDLTELALELMRADIAVRDTFAYAGAAVSVPLQVFSGADDPLIGADAGARWSGLTSGPYRHDVLGGGHFYTPETWRTLPSRIRPARPAASGSAP</sequence>
<dbReference type="SMART" id="SM00824">
    <property type="entry name" value="PKS_TE"/>
    <property type="match status" value="1"/>
</dbReference>
<dbReference type="EMBL" id="BNBT01000015">
    <property type="protein sequence ID" value="GHE47277.1"/>
    <property type="molecule type" value="Genomic_DNA"/>
</dbReference>
<evidence type="ECO:0000256" key="1">
    <source>
        <dbReference type="ARBA" id="ARBA00007169"/>
    </source>
</evidence>
<dbReference type="InterPro" id="IPR001031">
    <property type="entry name" value="Thioesterase"/>
</dbReference>
<evidence type="ECO:0000256" key="2">
    <source>
        <dbReference type="ARBA" id="ARBA00022801"/>
    </source>
</evidence>
<dbReference type="SUPFAM" id="SSF53474">
    <property type="entry name" value="alpha/beta-Hydrolases"/>
    <property type="match status" value="1"/>
</dbReference>
<keyword evidence="5" id="KW-1185">Reference proteome</keyword>
<reference evidence="4" key="1">
    <citation type="journal article" date="2014" name="Int. J. Syst. Evol. Microbiol.">
        <title>Complete genome sequence of Corynebacterium casei LMG S-19264T (=DSM 44701T), isolated from a smear-ripened cheese.</title>
        <authorList>
            <consortium name="US DOE Joint Genome Institute (JGI-PGF)"/>
            <person name="Walter F."/>
            <person name="Albersmeier A."/>
            <person name="Kalinowski J."/>
            <person name="Ruckert C."/>
        </authorList>
    </citation>
    <scope>NUCLEOTIDE SEQUENCE</scope>
    <source>
        <strain evidence="4">JCM 4784</strain>
    </source>
</reference>
<dbReference type="InterPro" id="IPR029058">
    <property type="entry name" value="AB_hydrolase_fold"/>
</dbReference>
<dbReference type="RefSeq" id="WP_229925466.1">
    <property type="nucleotide sequence ID" value="NZ_BNBT01000015.1"/>
</dbReference>
<proteinExistence type="inferred from homology"/>
<keyword evidence="2" id="KW-0378">Hydrolase</keyword>
<evidence type="ECO:0000313" key="4">
    <source>
        <dbReference type="EMBL" id="GHE47277.1"/>
    </source>
</evidence>
<dbReference type="InterPro" id="IPR012223">
    <property type="entry name" value="TEII"/>
</dbReference>
<evidence type="ECO:0000313" key="5">
    <source>
        <dbReference type="Proteomes" id="UP000608024"/>
    </source>
</evidence>
<dbReference type="Gene3D" id="3.40.50.1820">
    <property type="entry name" value="alpha/beta hydrolase"/>
    <property type="match status" value="1"/>
</dbReference>
<evidence type="ECO:0000259" key="3">
    <source>
        <dbReference type="SMART" id="SM00824"/>
    </source>
</evidence>
<feature type="domain" description="Thioesterase TesA-like" evidence="3">
    <location>
        <begin position="23"/>
        <end position="197"/>
    </location>
</feature>
<comment type="similarity">
    <text evidence="1">Belongs to the thioesterase family.</text>
</comment>
<dbReference type="InterPro" id="IPR020802">
    <property type="entry name" value="TesA-like"/>
</dbReference>
<dbReference type="PANTHER" id="PTHR11487:SF0">
    <property type="entry name" value="S-ACYL FATTY ACID SYNTHASE THIOESTERASE, MEDIUM CHAIN"/>
    <property type="match status" value="1"/>
</dbReference>
<dbReference type="GO" id="GO:0016787">
    <property type="term" value="F:hydrolase activity"/>
    <property type="evidence" value="ECO:0007669"/>
    <property type="project" value="UniProtKB-KW"/>
</dbReference>
<accession>A0A919DH63</accession>
<gene>
    <name evidence="4" type="ORF">GCM10018785_16190</name>
</gene>